<protein>
    <submittedName>
        <fullName evidence="9">TonB-linked outer membrane protein, SusC/RagA family</fullName>
    </submittedName>
</protein>
<dbReference type="InterPro" id="IPR036942">
    <property type="entry name" value="Beta-barrel_TonB_sf"/>
</dbReference>
<dbReference type="EMBL" id="FPAG01000005">
    <property type="protein sequence ID" value="SFS83858.1"/>
    <property type="molecule type" value="Genomic_DNA"/>
</dbReference>
<keyword evidence="6 7" id="KW-0998">Cell outer membrane</keyword>
<dbReference type="InterPro" id="IPR039426">
    <property type="entry name" value="TonB-dep_rcpt-like"/>
</dbReference>
<organism evidence="9 10">
    <name type="scientific">Zhouia amylolytica</name>
    <dbReference type="NCBI Taxonomy" id="376730"/>
    <lineage>
        <taxon>Bacteria</taxon>
        <taxon>Pseudomonadati</taxon>
        <taxon>Bacteroidota</taxon>
        <taxon>Flavobacteriia</taxon>
        <taxon>Flavobacteriales</taxon>
        <taxon>Flavobacteriaceae</taxon>
        <taxon>Zhouia</taxon>
    </lineage>
</organism>
<dbReference type="SUPFAM" id="SSF56935">
    <property type="entry name" value="Porins"/>
    <property type="match status" value="1"/>
</dbReference>
<evidence type="ECO:0000256" key="1">
    <source>
        <dbReference type="ARBA" id="ARBA00004571"/>
    </source>
</evidence>
<dbReference type="InterPro" id="IPR023997">
    <property type="entry name" value="TonB-dep_OMP_SusC/RagA_CS"/>
</dbReference>
<keyword evidence="5 7" id="KW-0472">Membrane</keyword>
<dbReference type="SUPFAM" id="SSF49464">
    <property type="entry name" value="Carboxypeptidase regulatory domain-like"/>
    <property type="match status" value="1"/>
</dbReference>
<evidence type="ECO:0000256" key="7">
    <source>
        <dbReference type="PROSITE-ProRule" id="PRU01360"/>
    </source>
</evidence>
<keyword evidence="3 7" id="KW-1134">Transmembrane beta strand</keyword>
<dbReference type="Pfam" id="PF13715">
    <property type="entry name" value="CarbopepD_reg_2"/>
    <property type="match status" value="1"/>
</dbReference>
<proteinExistence type="inferred from homology"/>
<feature type="domain" description="TonB-dependent receptor plug" evidence="8">
    <location>
        <begin position="132"/>
        <end position="253"/>
    </location>
</feature>
<evidence type="ECO:0000256" key="5">
    <source>
        <dbReference type="ARBA" id="ARBA00023136"/>
    </source>
</evidence>
<name>A0A1I6T496_9FLAO</name>
<dbReference type="Gene3D" id="2.60.40.1120">
    <property type="entry name" value="Carboxypeptidase-like, regulatory domain"/>
    <property type="match status" value="1"/>
</dbReference>
<gene>
    <name evidence="9" type="ORF">SAMN04487906_1832</name>
</gene>
<dbReference type="InterPro" id="IPR023996">
    <property type="entry name" value="TonB-dep_OMP_SusC/RagA"/>
</dbReference>
<dbReference type="InterPro" id="IPR037066">
    <property type="entry name" value="Plug_dom_sf"/>
</dbReference>
<dbReference type="Gene3D" id="2.170.130.10">
    <property type="entry name" value="TonB-dependent receptor, plug domain"/>
    <property type="match status" value="1"/>
</dbReference>
<evidence type="ECO:0000256" key="4">
    <source>
        <dbReference type="ARBA" id="ARBA00022692"/>
    </source>
</evidence>
<dbReference type="OrthoDB" id="9768177at2"/>
<dbReference type="NCBIfam" id="TIGR04057">
    <property type="entry name" value="SusC_RagA_signa"/>
    <property type="match status" value="1"/>
</dbReference>
<comment type="similarity">
    <text evidence="7">Belongs to the TonB-dependent receptor family.</text>
</comment>
<evidence type="ECO:0000256" key="3">
    <source>
        <dbReference type="ARBA" id="ARBA00022452"/>
    </source>
</evidence>
<evidence type="ECO:0000256" key="2">
    <source>
        <dbReference type="ARBA" id="ARBA00022448"/>
    </source>
</evidence>
<accession>A0A1I6T496</accession>
<evidence type="ECO:0000259" key="8">
    <source>
        <dbReference type="Pfam" id="PF07715"/>
    </source>
</evidence>
<dbReference type="GO" id="GO:0009279">
    <property type="term" value="C:cell outer membrane"/>
    <property type="evidence" value="ECO:0007669"/>
    <property type="project" value="UniProtKB-SubCell"/>
</dbReference>
<dbReference type="NCBIfam" id="TIGR04056">
    <property type="entry name" value="OMP_RagA_SusC"/>
    <property type="match status" value="1"/>
</dbReference>
<evidence type="ECO:0000313" key="9">
    <source>
        <dbReference type="EMBL" id="SFS83858.1"/>
    </source>
</evidence>
<dbReference type="Pfam" id="PF07715">
    <property type="entry name" value="Plug"/>
    <property type="match status" value="1"/>
</dbReference>
<reference evidence="9 10" key="1">
    <citation type="submission" date="2016-10" db="EMBL/GenBank/DDBJ databases">
        <authorList>
            <person name="de Groot N.N."/>
        </authorList>
    </citation>
    <scope>NUCLEOTIDE SEQUENCE [LARGE SCALE GENOMIC DNA]</scope>
    <source>
        <strain evidence="9 10">CGMCC 1.6114</strain>
    </source>
</reference>
<dbReference type="InterPro" id="IPR008969">
    <property type="entry name" value="CarboxyPept-like_regulatory"/>
</dbReference>
<dbReference type="AlphaFoldDB" id="A0A1I6T496"/>
<keyword evidence="4 7" id="KW-0812">Transmembrane</keyword>
<keyword evidence="2 7" id="KW-0813">Transport</keyword>
<dbReference type="PROSITE" id="PS52016">
    <property type="entry name" value="TONB_DEPENDENT_REC_3"/>
    <property type="match status" value="1"/>
</dbReference>
<dbReference type="Gene3D" id="2.40.170.20">
    <property type="entry name" value="TonB-dependent receptor, beta-barrel domain"/>
    <property type="match status" value="1"/>
</dbReference>
<dbReference type="InterPro" id="IPR012910">
    <property type="entry name" value="Plug_dom"/>
</dbReference>
<evidence type="ECO:0000256" key="6">
    <source>
        <dbReference type="ARBA" id="ARBA00023237"/>
    </source>
</evidence>
<sequence>MKNNALNKVRILLLLALFVTLTLLTYSAFGQNTNLNKKQHWVSGIVTDTDGIPIPGVHVLIDGTQHGTYTNTKGIYQISAAPTDVLSFSYIGFQTFKQTVGDRPKLDVSLTESILDLGAVTVNAGYYTVSEKERTGSISTVKAADIEKQPVSNVLGALQGRMPGVYLSQDTGVPGGGFTVRIRGQNSISSGNDPLYIIDGVPFVTESLTGLGTGIISQANPLNAINPSDIESIEVLKDADATAIYGSRGANGVVLITTKSAKKGKTVIDLNLQSGIGRVADRVSLLNTPAYLEMRNEAFLNDGVTPNEFNAPDLVQWDQNRNINWQDKLLGETAYINKAELSVSGGNTNTSFSVRGGFYKETTVFPGDNAYKRWSLNTNLNHSSENDRFHVNVTTLYTKNQNNLLGEDLTAIALLLPPNAPDFIDEQGDLLFYNQVTNPYVYTRQHLEAGSNTFVSNGVVDYELFTGLKAKVNLGYTQLSRDEQQLRPRSSLNPASGSLPSAMFGKTTLESWIAEPQLEYEKQFGKSRLKLLAGGSFQQTTKEQTIIQASGFSSDLLMENPAAASELMIDRYNYSDYKYQAFFGRVNYSYADRYFLNLTTRRDGSSRFGPGKRFASFGAVGAAWLFSNESFIQNGLPFLSFGKLRGSYGVTGNDQIGDYEYLDTYGATSYPYQNGIGLYPTRLFNEGFGWERNKKLELALDLGFLRDRIMLSTGFYRNRSDNQLVGVPLPGSTGFTSIRANLPALVENSGWEFELAITNVQNPDFSWKTHFNITYPKNTLVAYPDLETSVFSNIYEQGRSLFIKKKFHYTEVDPLSGVYQYQDVNGDGQVSAPQDLRGIYELTQKYFGGLQNSLTYKNWQLDFLFQFVNQTGRRYTHNFPPGFLYNQPAYAMERWQSPGDQSSVQRFTQTFSEAGSAYFTGQQQSDLIYGDTSFIRLKNVSLGYKIPVKDIGARLYVQGQNLWTLTEYKGLNPESPGMSLPPLQTFVMGLQFTF</sequence>
<comment type="subcellular location">
    <subcellularLocation>
        <location evidence="1 7">Cell outer membrane</location>
        <topology evidence="1 7">Multi-pass membrane protein</topology>
    </subcellularLocation>
</comment>
<dbReference type="Proteomes" id="UP000183209">
    <property type="component" value="Unassembled WGS sequence"/>
</dbReference>
<evidence type="ECO:0000313" key="10">
    <source>
        <dbReference type="Proteomes" id="UP000183209"/>
    </source>
</evidence>
<dbReference type="RefSeq" id="WP_074978360.1">
    <property type="nucleotide sequence ID" value="NZ_FPAG01000005.1"/>
</dbReference>